<accession>A0A923I4T7</accession>
<name>A0A923I4T7_9BURK</name>
<dbReference type="EMBL" id="JACOGG010000014">
    <property type="protein sequence ID" value="MBC3936385.1"/>
    <property type="molecule type" value="Genomic_DNA"/>
</dbReference>
<dbReference type="RefSeq" id="WP_186881941.1">
    <property type="nucleotide sequence ID" value="NZ_JACOGG010000014.1"/>
</dbReference>
<feature type="compositionally biased region" description="Basic and acidic residues" evidence="1">
    <location>
        <begin position="467"/>
        <end position="476"/>
    </location>
</feature>
<comment type="caution">
    <text evidence="2">The sequence shown here is derived from an EMBL/GenBank/DDBJ whole genome shotgun (WGS) entry which is preliminary data.</text>
</comment>
<evidence type="ECO:0000313" key="3">
    <source>
        <dbReference type="Proteomes" id="UP000612361"/>
    </source>
</evidence>
<keyword evidence="3" id="KW-1185">Reference proteome</keyword>
<organism evidence="2 3">
    <name type="scientific">Undibacterium rugosum</name>
    <dbReference type="NCBI Taxonomy" id="2762291"/>
    <lineage>
        <taxon>Bacteria</taxon>
        <taxon>Pseudomonadati</taxon>
        <taxon>Pseudomonadota</taxon>
        <taxon>Betaproteobacteria</taxon>
        <taxon>Burkholderiales</taxon>
        <taxon>Oxalobacteraceae</taxon>
        <taxon>Undibacterium</taxon>
    </lineage>
</organism>
<dbReference type="AlphaFoldDB" id="A0A923I4T7"/>
<proteinExistence type="predicted"/>
<evidence type="ECO:0008006" key="4">
    <source>
        <dbReference type="Google" id="ProtNLM"/>
    </source>
</evidence>
<dbReference type="PROSITE" id="PS51257">
    <property type="entry name" value="PROKAR_LIPOPROTEIN"/>
    <property type="match status" value="1"/>
</dbReference>
<evidence type="ECO:0000313" key="2">
    <source>
        <dbReference type="EMBL" id="MBC3936385.1"/>
    </source>
</evidence>
<evidence type="ECO:0000256" key="1">
    <source>
        <dbReference type="SAM" id="MobiDB-lite"/>
    </source>
</evidence>
<reference evidence="2" key="1">
    <citation type="submission" date="2020-08" db="EMBL/GenBank/DDBJ databases">
        <title>Novel species isolated from subtropical streams in China.</title>
        <authorList>
            <person name="Lu H."/>
        </authorList>
    </citation>
    <scope>NUCLEOTIDE SEQUENCE</scope>
    <source>
        <strain evidence="2">CY7W</strain>
    </source>
</reference>
<dbReference type="Proteomes" id="UP000612361">
    <property type="component" value="Unassembled WGS sequence"/>
</dbReference>
<feature type="compositionally biased region" description="Polar residues" evidence="1">
    <location>
        <begin position="490"/>
        <end position="502"/>
    </location>
</feature>
<gene>
    <name evidence="2" type="ORF">H8K47_13515</name>
</gene>
<feature type="region of interest" description="Disordered" evidence="1">
    <location>
        <begin position="467"/>
        <end position="502"/>
    </location>
</feature>
<sequence>MRISNFAVTPLVAALVLTGCVTTPTHESKVAASLAVAKTGQIEEAIQQVEAQTQGKNENDLLLNLEKGELMRIGKRYQDSLNALNVADTKVKEWEENAKSNPQKLMAQIGATLMGDASRDYEGQDYEKVMLTIRMAMNRINLGDLDTARVDIKRTHEREAVIAEFRSKETVAAEEEAKSKGVSTGNKELNGYPVETLNDPEVLKLKNGYQNALSHYLSGFVYEALNEPGLAAPGYRKAIELRPELPVLEEGLKGLDQRTSFRRKKGVTDVLFVVEAGNSPARQSKKLTLPIPTGRGLITMSLAFPVIYPDKDAPQINTIQVGNQSLPTALITDFNVMARRALKDELPGIYTRAAIRAAVKGVAQDQINKNFGALAGLAANIAVAATESNADDRMWRSLPERVFVARAFLPPGDYDVNFTGRPGETSKISVDGRYMVVPVRLYQNKTYLGDLAKFGTVTPVAQVEDKPATTAHDAKPAAKKNAVKTKPAQGATNTGATAVKTN</sequence>
<protein>
    <recommendedName>
        <fullName evidence="4">Lipoprotein</fullName>
    </recommendedName>
</protein>